<feature type="domain" description="Chaperone DnaJ C-terminal" evidence="2">
    <location>
        <begin position="20"/>
        <end position="176"/>
    </location>
</feature>
<dbReference type="InterPro" id="IPR002939">
    <property type="entry name" value="DnaJ_C"/>
</dbReference>
<sequence length="195" mass="21953">MADSPSPLAQGEETGPMIKQLPVSLEDLFYGTKVRVTFRRKVWEEKRRRWTEEEHDVEVPIYKGLKPGSRVKFRGEGDIGPGGVERDLHFVVVERSHPTFTRHSLDLHCTLDVPLADALCGWSLTMTSICGKAVTVSHPGPTPTGWIERRTGLGMCDYRRPEERGDLVLEVHVVWPEGQLGEGQKKMVRAALKDL</sequence>
<organism evidence="3 4">
    <name type="scientific">Trichodelitschia bisporula</name>
    <dbReference type="NCBI Taxonomy" id="703511"/>
    <lineage>
        <taxon>Eukaryota</taxon>
        <taxon>Fungi</taxon>
        <taxon>Dikarya</taxon>
        <taxon>Ascomycota</taxon>
        <taxon>Pezizomycotina</taxon>
        <taxon>Dothideomycetes</taxon>
        <taxon>Dothideomycetes incertae sedis</taxon>
        <taxon>Phaeotrichales</taxon>
        <taxon>Phaeotrichaceae</taxon>
        <taxon>Trichodelitschia</taxon>
    </lineage>
</organism>
<gene>
    <name evidence="3" type="ORF">EJ06DRAFT_526403</name>
</gene>
<evidence type="ECO:0000259" key="2">
    <source>
        <dbReference type="Pfam" id="PF01556"/>
    </source>
</evidence>
<keyword evidence="1" id="KW-0143">Chaperone</keyword>
<dbReference type="OrthoDB" id="550424at2759"/>
<evidence type="ECO:0000256" key="1">
    <source>
        <dbReference type="ARBA" id="ARBA00023186"/>
    </source>
</evidence>
<dbReference type="FunFam" id="2.60.260.20:FF:000013">
    <property type="entry name" value="DnaJ subfamily B member 11"/>
    <property type="match status" value="1"/>
</dbReference>
<reference evidence="3" key="1">
    <citation type="journal article" date="2020" name="Stud. Mycol.">
        <title>101 Dothideomycetes genomes: a test case for predicting lifestyles and emergence of pathogens.</title>
        <authorList>
            <person name="Haridas S."/>
            <person name="Albert R."/>
            <person name="Binder M."/>
            <person name="Bloem J."/>
            <person name="Labutti K."/>
            <person name="Salamov A."/>
            <person name="Andreopoulos B."/>
            <person name="Baker S."/>
            <person name="Barry K."/>
            <person name="Bills G."/>
            <person name="Bluhm B."/>
            <person name="Cannon C."/>
            <person name="Castanera R."/>
            <person name="Culley D."/>
            <person name="Daum C."/>
            <person name="Ezra D."/>
            <person name="Gonzalez J."/>
            <person name="Henrissat B."/>
            <person name="Kuo A."/>
            <person name="Liang C."/>
            <person name="Lipzen A."/>
            <person name="Lutzoni F."/>
            <person name="Magnuson J."/>
            <person name="Mondo S."/>
            <person name="Nolan M."/>
            <person name="Ohm R."/>
            <person name="Pangilinan J."/>
            <person name="Park H.-J."/>
            <person name="Ramirez L."/>
            <person name="Alfaro M."/>
            <person name="Sun H."/>
            <person name="Tritt A."/>
            <person name="Yoshinaga Y."/>
            <person name="Zwiers L.-H."/>
            <person name="Turgeon B."/>
            <person name="Goodwin S."/>
            <person name="Spatafora J."/>
            <person name="Crous P."/>
            <person name="Grigoriev I."/>
        </authorList>
    </citation>
    <scope>NUCLEOTIDE SEQUENCE</scope>
    <source>
        <strain evidence="3">CBS 262.69</strain>
    </source>
</reference>
<dbReference type="PANTHER" id="PTHR24078">
    <property type="entry name" value="DNAJ HOMOLOG SUBFAMILY C MEMBER"/>
    <property type="match status" value="1"/>
</dbReference>
<keyword evidence="4" id="KW-1185">Reference proteome</keyword>
<dbReference type="Proteomes" id="UP000799640">
    <property type="component" value="Unassembled WGS sequence"/>
</dbReference>
<accession>A0A6G1I7T0</accession>
<dbReference type="InterPro" id="IPR051339">
    <property type="entry name" value="DnaJ_subfamily_B"/>
</dbReference>
<name>A0A6G1I7T0_9PEZI</name>
<dbReference type="GO" id="GO:0051087">
    <property type="term" value="F:protein-folding chaperone binding"/>
    <property type="evidence" value="ECO:0007669"/>
    <property type="project" value="TreeGrafter"/>
</dbReference>
<dbReference type="EMBL" id="ML996688">
    <property type="protein sequence ID" value="KAF2404322.1"/>
    <property type="molecule type" value="Genomic_DNA"/>
</dbReference>
<protein>
    <recommendedName>
        <fullName evidence="2">Chaperone DnaJ C-terminal domain-containing protein</fullName>
    </recommendedName>
</protein>
<evidence type="ECO:0000313" key="4">
    <source>
        <dbReference type="Proteomes" id="UP000799640"/>
    </source>
</evidence>
<evidence type="ECO:0000313" key="3">
    <source>
        <dbReference type="EMBL" id="KAF2404322.1"/>
    </source>
</evidence>
<dbReference type="GO" id="GO:0051082">
    <property type="term" value="F:unfolded protein binding"/>
    <property type="evidence" value="ECO:0007669"/>
    <property type="project" value="InterPro"/>
</dbReference>
<proteinExistence type="predicted"/>
<dbReference type="CDD" id="cd10747">
    <property type="entry name" value="DnaJ_C"/>
    <property type="match status" value="1"/>
</dbReference>
<dbReference type="InterPro" id="IPR008971">
    <property type="entry name" value="HSP40/DnaJ_pept-bd"/>
</dbReference>
<dbReference type="Pfam" id="PF01556">
    <property type="entry name" value="DnaJ_C"/>
    <property type="match status" value="1"/>
</dbReference>
<dbReference type="PANTHER" id="PTHR24078:SF553">
    <property type="entry name" value="DNAJ HOMOLOG SUBFAMILY B MEMBER 5"/>
    <property type="match status" value="1"/>
</dbReference>
<dbReference type="SUPFAM" id="SSF49493">
    <property type="entry name" value="HSP40/DnaJ peptide-binding domain"/>
    <property type="match status" value="2"/>
</dbReference>
<dbReference type="GO" id="GO:0005829">
    <property type="term" value="C:cytosol"/>
    <property type="evidence" value="ECO:0007669"/>
    <property type="project" value="TreeGrafter"/>
</dbReference>
<dbReference type="Gene3D" id="2.60.260.20">
    <property type="entry name" value="Urease metallochaperone UreE, N-terminal domain"/>
    <property type="match status" value="2"/>
</dbReference>
<dbReference type="GO" id="GO:0006457">
    <property type="term" value="P:protein folding"/>
    <property type="evidence" value="ECO:0007669"/>
    <property type="project" value="InterPro"/>
</dbReference>
<dbReference type="GO" id="GO:0006413">
    <property type="term" value="P:translational initiation"/>
    <property type="evidence" value="ECO:0007669"/>
    <property type="project" value="TreeGrafter"/>
</dbReference>
<dbReference type="AlphaFoldDB" id="A0A6G1I7T0"/>